<keyword evidence="2" id="KW-0479">Metal-binding</keyword>
<dbReference type="GO" id="GO:0016829">
    <property type="term" value="F:lyase activity"/>
    <property type="evidence" value="ECO:0007669"/>
    <property type="project" value="UniProtKB-KW"/>
</dbReference>
<gene>
    <name evidence="5" type="ORF">GCM10009717_29170</name>
</gene>
<dbReference type="Proteomes" id="UP001499954">
    <property type="component" value="Unassembled WGS sequence"/>
</dbReference>
<keyword evidence="3" id="KW-0460">Magnesium</keyword>
<dbReference type="PANTHER" id="PTHR32308:SF10">
    <property type="entry name" value="CITRATE LYASE SUBUNIT BETA"/>
    <property type="match status" value="1"/>
</dbReference>
<evidence type="ECO:0000256" key="1">
    <source>
        <dbReference type="ARBA" id="ARBA00001946"/>
    </source>
</evidence>
<dbReference type="Gene3D" id="3.20.20.60">
    <property type="entry name" value="Phosphoenolpyruvate-binding domains"/>
    <property type="match status" value="1"/>
</dbReference>
<protein>
    <submittedName>
        <fullName evidence="5">CoA ester lyase</fullName>
    </submittedName>
</protein>
<accession>A0ABN2QYS6</accession>
<dbReference type="EMBL" id="BAAAMK010000007">
    <property type="protein sequence ID" value="GAA1960582.1"/>
    <property type="molecule type" value="Genomic_DNA"/>
</dbReference>
<dbReference type="RefSeq" id="WP_246200866.1">
    <property type="nucleotide sequence ID" value="NZ_BAAAMK010000007.1"/>
</dbReference>
<organism evidence="5 6">
    <name type="scientific">Agromyces allii</name>
    <dbReference type="NCBI Taxonomy" id="393607"/>
    <lineage>
        <taxon>Bacteria</taxon>
        <taxon>Bacillati</taxon>
        <taxon>Actinomycetota</taxon>
        <taxon>Actinomycetes</taxon>
        <taxon>Micrococcales</taxon>
        <taxon>Microbacteriaceae</taxon>
        <taxon>Agromyces</taxon>
    </lineage>
</organism>
<evidence type="ECO:0000259" key="4">
    <source>
        <dbReference type="Pfam" id="PF03328"/>
    </source>
</evidence>
<evidence type="ECO:0000256" key="3">
    <source>
        <dbReference type="ARBA" id="ARBA00022842"/>
    </source>
</evidence>
<comment type="cofactor">
    <cofactor evidence="1">
        <name>Mg(2+)</name>
        <dbReference type="ChEBI" id="CHEBI:18420"/>
    </cofactor>
</comment>
<reference evidence="5 6" key="1">
    <citation type="journal article" date="2019" name="Int. J. Syst. Evol. Microbiol.">
        <title>The Global Catalogue of Microorganisms (GCM) 10K type strain sequencing project: providing services to taxonomists for standard genome sequencing and annotation.</title>
        <authorList>
            <consortium name="The Broad Institute Genomics Platform"/>
            <consortium name="The Broad Institute Genome Sequencing Center for Infectious Disease"/>
            <person name="Wu L."/>
            <person name="Ma J."/>
        </authorList>
    </citation>
    <scope>NUCLEOTIDE SEQUENCE [LARGE SCALE GENOMIC DNA]</scope>
    <source>
        <strain evidence="5 6">JCM 13584</strain>
    </source>
</reference>
<dbReference type="SUPFAM" id="SSF51621">
    <property type="entry name" value="Phosphoenolpyruvate/pyruvate domain"/>
    <property type="match status" value="1"/>
</dbReference>
<dbReference type="InterPro" id="IPR005000">
    <property type="entry name" value="Aldolase/citrate-lyase_domain"/>
</dbReference>
<dbReference type="InterPro" id="IPR015813">
    <property type="entry name" value="Pyrv/PenolPyrv_kinase-like_dom"/>
</dbReference>
<evidence type="ECO:0000313" key="5">
    <source>
        <dbReference type="EMBL" id="GAA1960582.1"/>
    </source>
</evidence>
<evidence type="ECO:0000256" key="2">
    <source>
        <dbReference type="ARBA" id="ARBA00022723"/>
    </source>
</evidence>
<dbReference type="InterPro" id="IPR040442">
    <property type="entry name" value="Pyrv_kinase-like_dom_sf"/>
</dbReference>
<dbReference type="PANTHER" id="PTHR32308">
    <property type="entry name" value="LYASE BETA SUBUNIT, PUTATIVE (AFU_ORTHOLOGUE AFUA_4G13030)-RELATED"/>
    <property type="match status" value="1"/>
</dbReference>
<keyword evidence="5" id="KW-0456">Lyase</keyword>
<feature type="domain" description="HpcH/HpaI aldolase/citrate lyase" evidence="4">
    <location>
        <begin position="25"/>
        <end position="227"/>
    </location>
</feature>
<name>A0ABN2QYS6_9MICO</name>
<comment type="caution">
    <text evidence="5">The sequence shown here is derived from an EMBL/GenBank/DDBJ whole genome shotgun (WGS) entry which is preliminary data.</text>
</comment>
<dbReference type="Pfam" id="PF03328">
    <property type="entry name" value="HpcH_HpaI"/>
    <property type="match status" value="1"/>
</dbReference>
<keyword evidence="6" id="KW-1185">Reference proteome</keyword>
<proteinExistence type="predicted"/>
<dbReference type="PIRSF" id="PIRSF015582">
    <property type="entry name" value="Cit_lyase_B"/>
    <property type="match status" value="1"/>
</dbReference>
<sequence>MSADTLTELEHEPTAANPVAPAMARSWLLVTGARPEGFTDAAASGADALVLDLEDAVAVSAKASARSAVVDWLTSGNRAWVRINDATTPHWRDDLEALRDVDALEGVMLAKAESVAQVAATADRLRQGTPIVALVESAVGLEEASAIARHPSTFRLAFGVGDFRRDTGMGASEIALAYPRSRLVVASRAAGLPGPIDGPSLSTDPETVRDQSMHAASLGMTGRLCLHGVQAPTVNGALSPSGDDVAWAAGVLAEFEAGGRVIRDGSDLPRIARARAITADAAAFAYPA</sequence>
<dbReference type="InterPro" id="IPR011206">
    <property type="entry name" value="Citrate_lyase_beta/mcl1/mcl2"/>
</dbReference>
<evidence type="ECO:0000313" key="6">
    <source>
        <dbReference type="Proteomes" id="UP001499954"/>
    </source>
</evidence>